<protein>
    <submittedName>
        <fullName evidence="8">Agamous-like MADS-box protein</fullName>
    </submittedName>
</protein>
<keyword evidence="4" id="KW-0804">Transcription</keyword>
<keyword evidence="9" id="KW-1185">Reference proteome</keyword>
<keyword evidence="3" id="KW-0238">DNA-binding</keyword>
<dbReference type="GO" id="GO:0005634">
    <property type="term" value="C:nucleus"/>
    <property type="evidence" value="ECO:0007669"/>
    <property type="project" value="UniProtKB-SubCell"/>
</dbReference>
<organism evidence="8 9">
    <name type="scientific">Quillaja saponaria</name>
    <name type="common">Soap bark tree</name>
    <dbReference type="NCBI Taxonomy" id="32244"/>
    <lineage>
        <taxon>Eukaryota</taxon>
        <taxon>Viridiplantae</taxon>
        <taxon>Streptophyta</taxon>
        <taxon>Embryophyta</taxon>
        <taxon>Tracheophyta</taxon>
        <taxon>Spermatophyta</taxon>
        <taxon>Magnoliopsida</taxon>
        <taxon>eudicotyledons</taxon>
        <taxon>Gunneridae</taxon>
        <taxon>Pentapetalae</taxon>
        <taxon>rosids</taxon>
        <taxon>fabids</taxon>
        <taxon>Fabales</taxon>
        <taxon>Quillajaceae</taxon>
        <taxon>Quillaja</taxon>
    </lineage>
</organism>
<dbReference type="KEGG" id="qsa:O6P43_024495"/>
<comment type="caution">
    <text evidence="8">The sequence shown here is derived from an EMBL/GenBank/DDBJ whole genome shotgun (WGS) entry which is preliminary data.</text>
</comment>
<dbReference type="InterPro" id="IPR036879">
    <property type="entry name" value="TF_MADSbox_sf"/>
</dbReference>
<evidence type="ECO:0000256" key="4">
    <source>
        <dbReference type="ARBA" id="ARBA00023163"/>
    </source>
</evidence>
<dbReference type="EMBL" id="JARAOO010000010">
    <property type="protein sequence ID" value="KAJ7952690.1"/>
    <property type="molecule type" value="Genomic_DNA"/>
</dbReference>
<evidence type="ECO:0000259" key="7">
    <source>
        <dbReference type="PROSITE" id="PS50066"/>
    </source>
</evidence>
<feature type="compositionally biased region" description="Low complexity" evidence="6">
    <location>
        <begin position="145"/>
        <end position="157"/>
    </location>
</feature>
<dbReference type="PANTHER" id="PTHR11945:SF629">
    <property type="entry name" value="OS02G0164450 PROTEIN"/>
    <property type="match status" value="1"/>
</dbReference>
<comment type="subcellular location">
    <subcellularLocation>
        <location evidence="1">Nucleus</location>
    </subcellularLocation>
</comment>
<proteinExistence type="predicted"/>
<accession>A0AAD7L8G7</accession>
<evidence type="ECO:0000256" key="6">
    <source>
        <dbReference type="SAM" id="MobiDB-lite"/>
    </source>
</evidence>
<name>A0AAD7L8G7_QUISA</name>
<evidence type="ECO:0000256" key="5">
    <source>
        <dbReference type="ARBA" id="ARBA00023242"/>
    </source>
</evidence>
<dbReference type="Gene3D" id="3.40.1810.10">
    <property type="entry name" value="Transcription factor, MADS-box"/>
    <property type="match status" value="1"/>
</dbReference>
<sequence>MAKEGQKKRMIQEADARKLAFQRRAGLFKKVRELCTLFAFRTALVIFSPSGEPYLFGQPSVEPGINRLSNPDMLEARASEEAEARQKVLHDRTKLYSDLLGKLGCEKKPGQDSELTFEEIQFLKIAVERLQEKLQKRLAILGQGSASTSVSSDANSARPSEGLY</sequence>
<feature type="region of interest" description="Disordered" evidence="6">
    <location>
        <begin position="143"/>
        <end position="164"/>
    </location>
</feature>
<dbReference type="SUPFAM" id="SSF55455">
    <property type="entry name" value="SRF-like"/>
    <property type="match status" value="1"/>
</dbReference>
<feature type="domain" description="MADS-box" evidence="7">
    <location>
        <begin position="1"/>
        <end position="60"/>
    </location>
</feature>
<dbReference type="GO" id="GO:0000981">
    <property type="term" value="F:DNA-binding transcription factor activity, RNA polymerase II-specific"/>
    <property type="evidence" value="ECO:0007669"/>
    <property type="project" value="TreeGrafter"/>
</dbReference>
<reference evidence="8" key="1">
    <citation type="journal article" date="2023" name="Science">
        <title>Elucidation of the pathway for biosynthesis of saponin adjuvants from the soapbark tree.</title>
        <authorList>
            <person name="Reed J."/>
            <person name="Orme A."/>
            <person name="El-Demerdash A."/>
            <person name="Owen C."/>
            <person name="Martin L.B.B."/>
            <person name="Misra R.C."/>
            <person name="Kikuchi S."/>
            <person name="Rejzek M."/>
            <person name="Martin A.C."/>
            <person name="Harkess A."/>
            <person name="Leebens-Mack J."/>
            <person name="Louveau T."/>
            <person name="Stephenson M.J."/>
            <person name="Osbourn A."/>
        </authorList>
    </citation>
    <scope>NUCLEOTIDE SEQUENCE</scope>
    <source>
        <strain evidence="8">S10</strain>
    </source>
</reference>
<evidence type="ECO:0000256" key="1">
    <source>
        <dbReference type="ARBA" id="ARBA00004123"/>
    </source>
</evidence>
<dbReference type="PANTHER" id="PTHR11945">
    <property type="entry name" value="MADS BOX PROTEIN"/>
    <property type="match status" value="1"/>
</dbReference>
<dbReference type="Pfam" id="PF00319">
    <property type="entry name" value="SRF-TF"/>
    <property type="match status" value="1"/>
</dbReference>
<evidence type="ECO:0000313" key="8">
    <source>
        <dbReference type="EMBL" id="KAJ7952690.1"/>
    </source>
</evidence>
<dbReference type="PROSITE" id="PS50066">
    <property type="entry name" value="MADS_BOX_2"/>
    <property type="match status" value="1"/>
</dbReference>
<evidence type="ECO:0000256" key="3">
    <source>
        <dbReference type="ARBA" id="ARBA00023125"/>
    </source>
</evidence>
<dbReference type="GO" id="GO:0000978">
    <property type="term" value="F:RNA polymerase II cis-regulatory region sequence-specific DNA binding"/>
    <property type="evidence" value="ECO:0007669"/>
    <property type="project" value="TreeGrafter"/>
</dbReference>
<keyword evidence="5" id="KW-0539">Nucleus</keyword>
<dbReference type="Proteomes" id="UP001163823">
    <property type="component" value="Chromosome 10"/>
</dbReference>
<keyword evidence="2" id="KW-0805">Transcription regulation</keyword>
<gene>
    <name evidence="8" type="ORF">O6P43_024495</name>
</gene>
<evidence type="ECO:0000256" key="2">
    <source>
        <dbReference type="ARBA" id="ARBA00023015"/>
    </source>
</evidence>
<evidence type="ECO:0000313" key="9">
    <source>
        <dbReference type="Proteomes" id="UP001163823"/>
    </source>
</evidence>
<dbReference type="SMART" id="SM00432">
    <property type="entry name" value="MADS"/>
    <property type="match status" value="1"/>
</dbReference>
<dbReference type="AlphaFoldDB" id="A0AAD7L8G7"/>
<dbReference type="GO" id="GO:0046983">
    <property type="term" value="F:protein dimerization activity"/>
    <property type="evidence" value="ECO:0007669"/>
    <property type="project" value="InterPro"/>
</dbReference>
<dbReference type="InterPro" id="IPR002100">
    <property type="entry name" value="TF_MADSbox"/>
</dbReference>